<dbReference type="RefSeq" id="WP_095045460.1">
    <property type="nucleotide sequence ID" value="NZ_LN890656.1"/>
</dbReference>
<gene>
    <name evidence="3 4" type="primary">mtnA</name>
    <name evidence="4" type="ORF">CFX0092_B0610</name>
</gene>
<accession>A0A160T7R5</accession>
<dbReference type="InterPro" id="IPR011559">
    <property type="entry name" value="Initiation_fac_2B_a/b/d"/>
</dbReference>
<feature type="site" description="Transition state stabilizer" evidence="3">
    <location>
        <position position="157"/>
    </location>
</feature>
<dbReference type="KEGG" id="pbf:CFX0092_B0610"/>
<evidence type="ECO:0000256" key="3">
    <source>
        <dbReference type="HAMAP-Rule" id="MF_01678"/>
    </source>
</evidence>
<dbReference type="Gene3D" id="1.20.120.420">
    <property type="entry name" value="translation initiation factor eif-2b, domain 1"/>
    <property type="match status" value="1"/>
</dbReference>
<dbReference type="InterPro" id="IPR027363">
    <property type="entry name" value="M1Pi_N"/>
</dbReference>
<dbReference type="Gene3D" id="3.40.50.10470">
    <property type="entry name" value="Translation initiation factor eif-2b, domain 2"/>
    <property type="match status" value="1"/>
</dbReference>
<dbReference type="AlphaFoldDB" id="A0A160T7R5"/>
<dbReference type="SUPFAM" id="SSF100950">
    <property type="entry name" value="NagB/RpiA/CoA transferase-like"/>
    <property type="match status" value="1"/>
</dbReference>
<evidence type="ECO:0000313" key="4">
    <source>
        <dbReference type="EMBL" id="CUS06144.1"/>
    </source>
</evidence>
<feature type="active site" description="Proton donor" evidence="3">
    <location>
        <position position="237"/>
    </location>
</feature>
<dbReference type="Proteomes" id="UP000215027">
    <property type="component" value="Chromosome II"/>
</dbReference>
<keyword evidence="3" id="KW-0486">Methionine biosynthesis</keyword>
<dbReference type="NCBIfam" id="TIGR00512">
    <property type="entry name" value="salvage_mtnA"/>
    <property type="match status" value="1"/>
</dbReference>
<keyword evidence="1 3" id="KW-0413">Isomerase</keyword>
<evidence type="ECO:0000256" key="1">
    <source>
        <dbReference type="ARBA" id="ARBA00023235"/>
    </source>
</evidence>
<keyword evidence="5" id="KW-1185">Reference proteome</keyword>
<feature type="binding site" evidence="3">
    <location>
        <begin position="247"/>
        <end position="248"/>
    </location>
    <ligand>
        <name>substrate</name>
    </ligand>
</feature>
<protein>
    <recommendedName>
        <fullName evidence="3">Methylthioribose-1-phosphate isomerase</fullName>
        <shortName evidence="3">M1Pi</shortName>
        <shortName evidence="3">MTR-1-P isomerase</shortName>
        <ecNumber evidence="3">5.3.1.23</ecNumber>
    </recommendedName>
    <alternativeName>
        <fullName evidence="3">S-methyl-5-thioribose-1-phosphate isomerase</fullName>
    </alternativeName>
</protein>
<proteinExistence type="inferred from homology"/>
<comment type="pathway">
    <text evidence="3">Amino-acid biosynthesis; L-methionine biosynthesis via salvage pathway; L-methionine from S-methyl-5-thio-alpha-D-ribose 1-phosphate: step 1/6.</text>
</comment>
<comment type="function">
    <text evidence="3">Catalyzes the interconversion of methylthioribose-1-phosphate (MTR-1-P) into methylthioribulose-1-phosphate (MTRu-1-P).</text>
</comment>
<evidence type="ECO:0000313" key="5">
    <source>
        <dbReference type="Proteomes" id="UP000215027"/>
    </source>
</evidence>
<dbReference type="HAMAP" id="MF_01678">
    <property type="entry name" value="Salvage_MtnA"/>
    <property type="match status" value="1"/>
</dbReference>
<comment type="similarity">
    <text evidence="3">Belongs to the EIF-2B alpha/beta/delta subunits family. MtnA subfamily.</text>
</comment>
<dbReference type="EMBL" id="LN890656">
    <property type="protein sequence ID" value="CUS06144.1"/>
    <property type="molecule type" value="Genomic_DNA"/>
</dbReference>
<dbReference type="UniPathway" id="UPA00904">
    <property type="reaction ID" value="UER00874"/>
</dbReference>
<feature type="binding site" evidence="3">
    <location>
        <position position="89"/>
    </location>
    <ligand>
        <name>substrate</name>
    </ligand>
</feature>
<dbReference type="Pfam" id="PF01008">
    <property type="entry name" value="IF-2B"/>
    <property type="match status" value="1"/>
</dbReference>
<evidence type="ECO:0000256" key="2">
    <source>
        <dbReference type="ARBA" id="ARBA00052401"/>
    </source>
</evidence>
<organism evidence="4 5">
    <name type="scientific">Candidatus Promineifilum breve</name>
    <dbReference type="NCBI Taxonomy" id="1806508"/>
    <lineage>
        <taxon>Bacteria</taxon>
        <taxon>Bacillati</taxon>
        <taxon>Chloroflexota</taxon>
        <taxon>Ardenticatenia</taxon>
        <taxon>Candidatus Promineifilales</taxon>
        <taxon>Candidatus Promineifilaceae</taxon>
        <taxon>Candidatus Promineifilum</taxon>
    </lineage>
</organism>
<dbReference type="InterPro" id="IPR005251">
    <property type="entry name" value="IF-M1Pi"/>
</dbReference>
<dbReference type="InterPro" id="IPR000649">
    <property type="entry name" value="IF-2B-related"/>
</dbReference>
<sequence length="366" mass="39532">MRTVFWDYERDVMKMIDQRLLPFELVVPEYETVEAVAAAIGDMVVRGAPAIGAAAGFGMALSARQSRAADRLALLRDLEAAGQTLEAARPTAVNLAWGVRRLLRVAADEELETVEEVREALLAAAQRLADEDVALNRRMGFHGAELIGDGDTVLHHCNTGALATVDWGTALGVIFAAHEQGKRLHVLVDETRPRLQGARLTAWELQQRGIPFDLIADNAAGHFMRAGQVNLVLVGSDRTAANGDVANKIGTYQLGVLARENGVPFYPVVPTSTIDLDLATGDLIPIEERDMDEVLRVGGQAIAPAGITARNPAFDVTPHRYVTGIVTEAGIVYPPFVQHLRAAVARARAIDWSEKGESTDYTDGTD</sequence>
<name>A0A160T7R5_9CHLR</name>
<dbReference type="PANTHER" id="PTHR43475">
    <property type="entry name" value="METHYLTHIORIBOSE-1-PHOSPHATE ISOMERASE"/>
    <property type="match status" value="1"/>
</dbReference>
<feature type="binding site" evidence="3">
    <location>
        <begin position="46"/>
        <end position="48"/>
    </location>
    <ligand>
        <name>substrate</name>
    </ligand>
</feature>
<comment type="catalytic activity">
    <reaction evidence="2 3">
        <text>5-(methylsulfanyl)-alpha-D-ribose 1-phosphate = 5-(methylsulfanyl)-D-ribulose 1-phosphate</text>
        <dbReference type="Rhea" id="RHEA:19989"/>
        <dbReference type="ChEBI" id="CHEBI:58533"/>
        <dbReference type="ChEBI" id="CHEBI:58548"/>
        <dbReference type="EC" id="5.3.1.23"/>
    </reaction>
</comment>
<dbReference type="GO" id="GO:0046523">
    <property type="term" value="F:S-methyl-5-thioribose-1-phosphate isomerase activity"/>
    <property type="evidence" value="ECO:0007669"/>
    <property type="project" value="UniProtKB-UniRule"/>
</dbReference>
<dbReference type="NCBIfam" id="NF004326">
    <property type="entry name" value="PRK05720.1"/>
    <property type="match status" value="1"/>
</dbReference>
<dbReference type="PANTHER" id="PTHR43475:SF1">
    <property type="entry name" value="METHYLTHIORIBOSE-1-PHOSPHATE ISOMERASE"/>
    <property type="match status" value="1"/>
</dbReference>
<keyword evidence="3" id="KW-0028">Amino-acid biosynthesis</keyword>
<dbReference type="NCBIfam" id="TIGR00524">
    <property type="entry name" value="eIF-2B_rel"/>
    <property type="match status" value="1"/>
</dbReference>
<dbReference type="InterPro" id="IPR042529">
    <property type="entry name" value="IF_2B-like_C"/>
</dbReference>
<dbReference type="GO" id="GO:0019509">
    <property type="term" value="P:L-methionine salvage from methylthioadenosine"/>
    <property type="evidence" value="ECO:0007669"/>
    <property type="project" value="UniProtKB-UniRule"/>
</dbReference>
<dbReference type="OrthoDB" id="9803436at2"/>
<dbReference type="FunFam" id="3.40.50.10470:FF:000006">
    <property type="entry name" value="Methylthioribose-1-phosphate isomerase"/>
    <property type="match status" value="1"/>
</dbReference>
<dbReference type="FunFam" id="1.20.120.420:FF:000003">
    <property type="entry name" value="Methylthioribose-1-phosphate isomerase"/>
    <property type="match status" value="1"/>
</dbReference>
<dbReference type="InterPro" id="IPR037171">
    <property type="entry name" value="NagB/RpiA_transferase-like"/>
</dbReference>
<dbReference type="EC" id="5.3.1.23" evidence="3"/>
<reference evidence="4" key="1">
    <citation type="submission" date="2016-01" db="EMBL/GenBank/DDBJ databases">
        <authorList>
            <person name="Mcilroy J.S."/>
            <person name="Karst M S."/>
            <person name="Albertsen M."/>
        </authorList>
    </citation>
    <scope>NUCLEOTIDE SEQUENCE</scope>
    <source>
        <strain evidence="4">Cfx-K</strain>
    </source>
</reference>
<feature type="binding site" evidence="3">
    <location>
        <position position="196"/>
    </location>
    <ligand>
        <name>substrate</name>
    </ligand>
</feature>